<evidence type="ECO:0000313" key="4">
    <source>
        <dbReference type="Proteomes" id="UP001183629"/>
    </source>
</evidence>
<accession>A0AAE3ZVK3</accession>
<name>A0AAE3ZVK3_9ACTN</name>
<evidence type="ECO:0000256" key="2">
    <source>
        <dbReference type="ARBA" id="ARBA00023002"/>
    </source>
</evidence>
<dbReference type="InterPro" id="IPR002347">
    <property type="entry name" value="SDR_fam"/>
</dbReference>
<dbReference type="PANTHER" id="PTHR24320">
    <property type="entry name" value="RETINOL DEHYDROGENASE"/>
    <property type="match status" value="1"/>
</dbReference>
<dbReference type="AlphaFoldDB" id="A0AAE3ZVK3"/>
<keyword evidence="2" id="KW-0560">Oxidoreductase</keyword>
<dbReference type="EMBL" id="JAVDYC010000001">
    <property type="protein sequence ID" value="MDR7325929.1"/>
    <property type="molecule type" value="Genomic_DNA"/>
</dbReference>
<evidence type="ECO:0000256" key="1">
    <source>
        <dbReference type="ARBA" id="ARBA00006484"/>
    </source>
</evidence>
<comment type="caution">
    <text evidence="3">The sequence shown here is derived from an EMBL/GenBank/DDBJ whole genome shotgun (WGS) entry which is preliminary data.</text>
</comment>
<dbReference type="PANTHER" id="PTHR24320:SF148">
    <property type="entry name" value="NAD(P)-BINDING ROSSMANN-FOLD SUPERFAMILY PROTEIN"/>
    <property type="match status" value="1"/>
</dbReference>
<reference evidence="3 4" key="1">
    <citation type="submission" date="2023-07" db="EMBL/GenBank/DDBJ databases">
        <title>Sequencing the genomes of 1000 actinobacteria strains.</title>
        <authorList>
            <person name="Klenk H.-P."/>
        </authorList>
    </citation>
    <scope>NUCLEOTIDE SEQUENCE [LARGE SCALE GENOMIC DNA]</scope>
    <source>
        <strain evidence="3 4">DSM 44711</strain>
    </source>
</reference>
<dbReference type="Gene3D" id="3.40.50.720">
    <property type="entry name" value="NAD(P)-binding Rossmann-like Domain"/>
    <property type="match status" value="1"/>
</dbReference>
<dbReference type="Proteomes" id="UP001183629">
    <property type="component" value="Unassembled WGS sequence"/>
</dbReference>
<dbReference type="GO" id="GO:0016491">
    <property type="term" value="F:oxidoreductase activity"/>
    <property type="evidence" value="ECO:0007669"/>
    <property type="project" value="UniProtKB-KW"/>
</dbReference>
<dbReference type="Pfam" id="PF00106">
    <property type="entry name" value="adh_short"/>
    <property type="match status" value="1"/>
</dbReference>
<protein>
    <submittedName>
        <fullName evidence="3">NAD(P)-dependent dehydrogenase (Short-subunit alcohol dehydrogenase family)</fullName>
    </submittedName>
</protein>
<dbReference type="RefSeq" id="WP_310421037.1">
    <property type="nucleotide sequence ID" value="NZ_JAVDYC010000001.1"/>
</dbReference>
<evidence type="ECO:0000313" key="3">
    <source>
        <dbReference type="EMBL" id="MDR7325929.1"/>
    </source>
</evidence>
<proteinExistence type="inferred from homology"/>
<dbReference type="PRINTS" id="PR00081">
    <property type="entry name" value="GDHRDH"/>
</dbReference>
<dbReference type="InterPro" id="IPR036291">
    <property type="entry name" value="NAD(P)-bd_dom_sf"/>
</dbReference>
<comment type="similarity">
    <text evidence="1">Belongs to the short-chain dehydrogenases/reductases (SDR) family.</text>
</comment>
<organism evidence="3 4">
    <name type="scientific">Catenuloplanes niger</name>
    <dbReference type="NCBI Taxonomy" id="587534"/>
    <lineage>
        <taxon>Bacteria</taxon>
        <taxon>Bacillati</taxon>
        <taxon>Actinomycetota</taxon>
        <taxon>Actinomycetes</taxon>
        <taxon>Micromonosporales</taxon>
        <taxon>Micromonosporaceae</taxon>
        <taxon>Catenuloplanes</taxon>
    </lineage>
</organism>
<gene>
    <name evidence="3" type="ORF">J2S44_006179</name>
</gene>
<dbReference type="SUPFAM" id="SSF51735">
    <property type="entry name" value="NAD(P)-binding Rossmann-fold domains"/>
    <property type="match status" value="1"/>
</dbReference>
<keyword evidence="4" id="KW-1185">Reference proteome</keyword>
<dbReference type="NCBIfam" id="NF004513">
    <property type="entry name" value="PRK05854.1"/>
    <property type="match status" value="1"/>
</dbReference>
<sequence>MSPQKQNLTIPDMSTKRVLVTGASDGMGLVIARTLAVAGAEVVMPVRNRRKGEAAVTQIREYAPRAKLELRDLDLASLESVAALGEQLRAEAAPIHVLINNAGLMTPPDRQLTRDRFEVQFGTNHLGHFALVAHLLPLLRQGKARVTSQTSTAAQAGRINWDDLNWERSYSGSRAYSQSKIAVALFGLELDRRSKASRWGITSNVSQPGLAPTNLLAARPEVGRAQDTSTVRMIRWMSARGILVGTVESAGQSALYAATAGEIKGGEFVGPGGAGGLGGPPRIQRPYRTFRDQQEAAARLWTASEELTGTRFPS</sequence>